<keyword evidence="3" id="KW-0732">Signal</keyword>
<feature type="region of interest" description="Disordered" evidence="1">
    <location>
        <begin position="68"/>
        <end position="176"/>
    </location>
</feature>
<dbReference type="STRING" id="87229.A0A4Z1K475"/>
<keyword evidence="2" id="KW-0472">Membrane</keyword>
<evidence type="ECO:0000313" key="4">
    <source>
        <dbReference type="EMBL" id="TGO80899.1"/>
    </source>
</evidence>
<evidence type="ECO:0000256" key="2">
    <source>
        <dbReference type="SAM" id="Phobius"/>
    </source>
</evidence>
<proteinExistence type="predicted"/>
<feature type="chain" id="PRO_5021246143" evidence="3">
    <location>
        <begin position="17"/>
        <end position="176"/>
    </location>
</feature>
<sequence>MLVVALGMYLGHFGTAEPNGTKCVFVLYVIGFLLFSGVYSIAQSFDNEEVRSEIVIINGYLAEWRTNPPCQDEGNGHPSQTAAITARADDNSESDPLLKKDASGGETSSAITESIGRNSPTTPKSEESKCRDQAKHSSHQDLEAGNLENSISKSGSEASSKSRSSTKGKERVGKED</sequence>
<dbReference type="EMBL" id="PQXO01001542">
    <property type="protein sequence ID" value="TGO80899.1"/>
    <property type="molecule type" value="Genomic_DNA"/>
</dbReference>
<evidence type="ECO:0000256" key="3">
    <source>
        <dbReference type="SAM" id="SignalP"/>
    </source>
</evidence>
<protein>
    <submittedName>
        <fullName evidence="4">Uncharacterized protein</fullName>
    </submittedName>
</protein>
<feature type="compositionally biased region" description="Polar residues" evidence="1">
    <location>
        <begin position="105"/>
        <end position="123"/>
    </location>
</feature>
<keyword evidence="2" id="KW-1133">Transmembrane helix</keyword>
<feature type="transmembrane region" description="Helical" evidence="2">
    <location>
        <begin position="25"/>
        <end position="42"/>
    </location>
</feature>
<feature type="compositionally biased region" description="Basic and acidic residues" evidence="1">
    <location>
        <begin position="124"/>
        <end position="142"/>
    </location>
</feature>
<feature type="compositionally biased region" description="Low complexity" evidence="1">
    <location>
        <begin position="150"/>
        <end position="165"/>
    </location>
</feature>
<evidence type="ECO:0000256" key="1">
    <source>
        <dbReference type="SAM" id="MobiDB-lite"/>
    </source>
</evidence>
<organism evidence="4 5">
    <name type="scientific">Botrytis porri</name>
    <dbReference type="NCBI Taxonomy" id="87229"/>
    <lineage>
        <taxon>Eukaryota</taxon>
        <taxon>Fungi</taxon>
        <taxon>Dikarya</taxon>
        <taxon>Ascomycota</taxon>
        <taxon>Pezizomycotina</taxon>
        <taxon>Leotiomycetes</taxon>
        <taxon>Helotiales</taxon>
        <taxon>Sclerotiniaceae</taxon>
        <taxon>Botrytis</taxon>
    </lineage>
</organism>
<comment type="caution">
    <text evidence="4">The sequence shown here is derived from an EMBL/GenBank/DDBJ whole genome shotgun (WGS) entry which is preliminary data.</text>
</comment>
<name>A0A4Z1K475_9HELO</name>
<dbReference type="AlphaFoldDB" id="A0A4Z1K475"/>
<feature type="signal peptide" evidence="3">
    <location>
        <begin position="1"/>
        <end position="16"/>
    </location>
</feature>
<accession>A0A4Z1K475</accession>
<gene>
    <name evidence="4" type="ORF">BPOR_1552g00020</name>
</gene>
<reference evidence="4 5" key="1">
    <citation type="submission" date="2017-12" db="EMBL/GenBank/DDBJ databases">
        <title>Comparative genomics of Botrytis spp.</title>
        <authorList>
            <person name="Valero-Jimenez C.A."/>
            <person name="Tapia P."/>
            <person name="Veloso J."/>
            <person name="Silva-Moreno E."/>
            <person name="Staats M."/>
            <person name="Valdes J.H."/>
            <person name="Van Kan J.A.L."/>
        </authorList>
    </citation>
    <scope>NUCLEOTIDE SEQUENCE [LARGE SCALE GENOMIC DNA]</scope>
    <source>
        <strain evidence="4 5">MUCL3349</strain>
    </source>
</reference>
<evidence type="ECO:0000313" key="5">
    <source>
        <dbReference type="Proteomes" id="UP000297280"/>
    </source>
</evidence>
<keyword evidence="5" id="KW-1185">Reference proteome</keyword>
<dbReference type="OrthoDB" id="3560783at2759"/>
<feature type="compositionally biased region" description="Basic and acidic residues" evidence="1">
    <location>
        <begin position="167"/>
        <end position="176"/>
    </location>
</feature>
<keyword evidence="2" id="KW-0812">Transmembrane</keyword>
<dbReference type="Proteomes" id="UP000297280">
    <property type="component" value="Unassembled WGS sequence"/>
</dbReference>